<dbReference type="EMBL" id="LXQA010414833">
    <property type="protein sequence ID" value="MCI50329.1"/>
    <property type="molecule type" value="Genomic_DNA"/>
</dbReference>
<evidence type="ECO:0000313" key="3">
    <source>
        <dbReference type="Proteomes" id="UP000265520"/>
    </source>
</evidence>
<name>A0A392SNT2_9FABA</name>
<reference evidence="2 3" key="1">
    <citation type="journal article" date="2018" name="Front. Plant Sci.">
        <title>Red Clover (Trifolium pratense) and Zigzag Clover (T. medium) - A Picture of Genomic Similarities and Differences.</title>
        <authorList>
            <person name="Dluhosova J."/>
            <person name="Istvanek J."/>
            <person name="Nedelnik J."/>
            <person name="Repkova J."/>
        </authorList>
    </citation>
    <scope>NUCLEOTIDE SEQUENCE [LARGE SCALE GENOMIC DNA]</scope>
    <source>
        <strain evidence="3">cv. 10/8</strain>
        <tissue evidence="2">Leaf</tissue>
    </source>
</reference>
<protein>
    <submittedName>
        <fullName evidence="2">Uncharacterized protein</fullName>
    </submittedName>
</protein>
<feature type="region of interest" description="Disordered" evidence="1">
    <location>
        <begin position="31"/>
        <end position="61"/>
    </location>
</feature>
<evidence type="ECO:0000313" key="2">
    <source>
        <dbReference type="EMBL" id="MCI50329.1"/>
    </source>
</evidence>
<accession>A0A392SNT2</accession>
<organism evidence="2 3">
    <name type="scientific">Trifolium medium</name>
    <dbReference type="NCBI Taxonomy" id="97028"/>
    <lineage>
        <taxon>Eukaryota</taxon>
        <taxon>Viridiplantae</taxon>
        <taxon>Streptophyta</taxon>
        <taxon>Embryophyta</taxon>
        <taxon>Tracheophyta</taxon>
        <taxon>Spermatophyta</taxon>
        <taxon>Magnoliopsida</taxon>
        <taxon>eudicotyledons</taxon>
        <taxon>Gunneridae</taxon>
        <taxon>Pentapetalae</taxon>
        <taxon>rosids</taxon>
        <taxon>fabids</taxon>
        <taxon>Fabales</taxon>
        <taxon>Fabaceae</taxon>
        <taxon>Papilionoideae</taxon>
        <taxon>50 kb inversion clade</taxon>
        <taxon>NPAAA clade</taxon>
        <taxon>Hologalegina</taxon>
        <taxon>IRL clade</taxon>
        <taxon>Trifolieae</taxon>
        <taxon>Trifolium</taxon>
    </lineage>
</organism>
<dbReference type="AlphaFoldDB" id="A0A392SNT2"/>
<comment type="caution">
    <text evidence="2">The sequence shown here is derived from an EMBL/GenBank/DDBJ whole genome shotgun (WGS) entry which is preliminary data.</text>
</comment>
<evidence type="ECO:0000256" key="1">
    <source>
        <dbReference type="SAM" id="MobiDB-lite"/>
    </source>
</evidence>
<keyword evidence="3" id="KW-1185">Reference proteome</keyword>
<dbReference type="Proteomes" id="UP000265520">
    <property type="component" value="Unassembled WGS sequence"/>
</dbReference>
<sequence>MLISFRVVNLHPSERISAGIVPFGAPKIGDGGKNSLAGTSGRGTGKLPPHIPRSVDIPNFI</sequence>
<proteinExistence type="predicted"/>